<dbReference type="Proteomes" id="UP001219518">
    <property type="component" value="Unassembled WGS sequence"/>
</dbReference>
<evidence type="ECO:0000313" key="10">
    <source>
        <dbReference type="Proteomes" id="UP001219518"/>
    </source>
</evidence>
<dbReference type="SUPFAM" id="SSF57667">
    <property type="entry name" value="beta-beta-alpha zinc fingers"/>
    <property type="match status" value="1"/>
</dbReference>
<keyword evidence="6" id="KW-0539">Nucleus</keyword>
<evidence type="ECO:0000259" key="8">
    <source>
        <dbReference type="PROSITE" id="PS50157"/>
    </source>
</evidence>
<evidence type="ECO:0000256" key="6">
    <source>
        <dbReference type="ARBA" id="ARBA00023242"/>
    </source>
</evidence>
<dbReference type="SMART" id="SM00355">
    <property type="entry name" value="ZnF_C2H2"/>
    <property type="match status" value="3"/>
</dbReference>
<dbReference type="FunFam" id="3.30.160.60:FF:000145">
    <property type="entry name" value="Zinc finger protein 574"/>
    <property type="match status" value="1"/>
</dbReference>
<keyword evidence="5" id="KW-0862">Zinc</keyword>
<dbReference type="FunFam" id="3.30.160.60:FF:000100">
    <property type="entry name" value="Zinc finger 45-like"/>
    <property type="match status" value="1"/>
</dbReference>
<dbReference type="EMBL" id="JAHWGI010000440">
    <property type="protein sequence ID" value="KAK3915500.1"/>
    <property type="molecule type" value="Genomic_DNA"/>
</dbReference>
<dbReference type="GO" id="GO:0000981">
    <property type="term" value="F:DNA-binding transcription factor activity, RNA polymerase II-specific"/>
    <property type="evidence" value="ECO:0007669"/>
    <property type="project" value="TreeGrafter"/>
</dbReference>
<comment type="subcellular location">
    <subcellularLocation>
        <location evidence="1">Nucleus</location>
    </subcellularLocation>
</comment>
<dbReference type="GO" id="GO:0005634">
    <property type="term" value="C:nucleus"/>
    <property type="evidence" value="ECO:0007669"/>
    <property type="project" value="UniProtKB-SubCell"/>
</dbReference>
<evidence type="ECO:0000256" key="4">
    <source>
        <dbReference type="ARBA" id="ARBA00022771"/>
    </source>
</evidence>
<evidence type="ECO:0000313" key="9">
    <source>
        <dbReference type="EMBL" id="KAK3915500.1"/>
    </source>
</evidence>
<feature type="domain" description="C2H2-type" evidence="8">
    <location>
        <begin position="87"/>
        <end position="114"/>
    </location>
</feature>
<evidence type="ECO:0000256" key="1">
    <source>
        <dbReference type="ARBA" id="ARBA00004123"/>
    </source>
</evidence>
<sequence length="141" mass="15604">MTEPKDVVLSVTIVSYCSLGGKHGFDVWDADATLTDADAQALGLDAAAPVPPCPECGAQGFRTHSGLAKHRRAMHIVALDERADRPHACPTCGSRFKRAEHLSRHVLLHTGELPYACSHCPNRFRRRDHLLLHERRHISGR</sequence>
<accession>A0AAE1LDJ8</accession>
<dbReference type="PROSITE" id="PS50157">
    <property type="entry name" value="ZINC_FINGER_C2H2_2"/>
    <property type="match status" value="2"/>
</dbReference>
<evidence type="ECO:0000256" key="3">
    <source>
        <dbReference type="ARBA" id="ARBA00022737"/>
    </source>
</evidence>
<keyword evidence="2" id="KW-0479">Metal-binding</keyword>
<dbReference type="GO" id="GO:0008270">
    <property type="term" value="F:zinc ion binding"/>
    <property type="evidence" value="ECO:0007669"/>
    <property type="project" value="UniProtKB-KW"/>
</dbReference>
<evidence type="ECO:0000256" key="5">
    <source>
        <dbReference type="ARBA" id="ARBA00022833"/>
    </source>
</evidence>
<dbReference type="AlphaFoldDB" id="A0AAE1LDJ8"/>
<name>A0AAE1LDJ8_9NEOP</name>
<keyword evidence="10" id="KW-1185">Reference proteome</keyword>
<organism evidence="9 10">
    <name type="scientific">Frankliniella fusca</name>
    <dbReference type="NCBI Taxonomy" id="407009"/>
    <lineage>
        <taxon>Eukaryota</taxon>
        <taxon>Metazoa</taxon>
        <taxon>Ecdysozoa</taxon>
        <taxon>Arthropoda</taxon>
        <taxon>Hexapoda</taxon>
        <taxon>Insecta</taxon>
        <taxon>Pterygota</taxon>
        <taxon>Neoptera</taxon>
        <taxon>Paraneoptera</taxon>
        <taxon>Thysanoptera</taxon>
        <taxon>Terebrantia</taxon>
        <taxon>Thripoidea</taxon>
        <taxon>Thripidae</taxon>
        <taxon>Frankliniella</taxon>
    </lineage>
</organism>
<keyword evidence="3" id="KW-0677">Repeat</keyword>
<reference evidence="9" key="1">
    <citation type="submission" date="2021-07" db="EMBL/GenBank/DDBJ databases">
        <authorList>
            <person name="Catto M.A."/>
            <person name="Jacobson A."/>
            <person name="Kennedy G."/>
            <person name="Labadie P."/>
            <person name="Hunt B.G."/>
            <person name="Srinivasan R."/>
        </authorList>
    </citation>
    <scope>NUCLEOTIDE SEQUENCE</scope>
    <source>
        <strain evidence="9">PL_HMW_Pooled</strain>
        <tissue evidence="9">Head</tissue>
    </source>
</reference>
<reference evidence="9" key="2">
    <citation type="journal article" date="2023" name="BMC Genomics">
        <title>Pest status, molecular evolution, and epigenetic factors derived from the genome assembly of Frankliniella fusca, a thysanopteran phytovirus vector.</title>
        <authorList>
            <person name="Catto M.A."/>
            <person name="Labadie P.E."/>
            <person name="Jacobson A.L."/>
            <person name="Kennedy G.G."/>
            <person name="Srinivasan R."/>
            <person name="Hunt B.G."/>
        </authorList>
    </citation>
    <scope>NUCLEOTIDE SEQUENCE</scope>
    <source>
        <strain evidence="9">PL_HMW_Pooled</strain>
    </source>
</reference>
<feature type="domain" description="C2H2-type" evidence="8">
    <location>
        <begin position="115"/>
        <end position="141"/>
    </location>
</feature>
<evidence type="ECO:0000256" key="2">
    <source>
        <dbReference type="ARBA" id="ARBA00022723"/>
    </source>
</evidence>
<protein>
    <submittedName>
        <fullName evidence="9">Zinc finger protein 449</fullName>
    </submittedName>
</protein>
<proteinExistence type="predicted"/>
<dbReference type="PANTHER" id="PTHR24394:SF29">
    <property type="entry name" value="MYONEURIN"/>
    <property type="match status" value="1"/>
</dbReference>
<dbReference type="PANTHER" id="PTHR24394">
    <property type="entry name" value="ZINC FINGER PROTEIN"/>
    <property type="match status" value="1"/>
</dbReference>
<keyword evidence="4 7" id="KW-0863">Zinc-finger</keyword>
<dbReference type="PROSITE" id="PS00028">
    <property type="entry name" value="ZINC_FINGER_C2H2_1"/>
    <property type="match status" value="2"/>
</dbReference>
<dbReference type="InterPro" id="IPR013087">
    <property type="entry name" value="Znf_C2H2_type"/>
</dbReference>
<gene>
    <name evidence="9" type="ORF">KUF71_005807</name>
</gene>
<dbReference type="Pfam" id="PF00096">
    <property type="entry name" value="zf-C2H2"/>
    <property type="match status" value="2"/>
</dbReference>
<evidence type="ECO:0000256" key="7">
    <source>
        <dbReference type="PROSITE-ProRule" id="PRU00042"/>
    </source>
</evidence>
<dbReference type="Gene3D" id="3.30.160.60">
    <property type="entry name" value="Classic Zinc Finger"/>
    <property type="match status" value="2"/>
</dbReference>
<comment type="caution">
    <text evidence="9">The sequence shown here is derived from an EMBL/GenBank/DDBJ whole genome shotgun (WGS) entry which is preliminary data.</text>
</comment>
<dbReference type="InterPro" id="IPR036236">
    <property type="entry name" value="Znf_C2H2_sf"/>
</dbReference>